<keyword evidence="3" id="KW-1185">Reference proteome</keyword>
<accession>A0A554X8F1</accession>
<dbReference type="RefSeq" id="WP_144329064.1">
    <property type="nucleotide sequence ID" value="NZ_VJON01000041.1"/>
</dbReference>
<reference evidence="2 3" key="1">
    <citation type="submission" date="2019-07" db="EMBL/GenBank/DDBJ databases">
        <title>Tepidimonas charontis SPSP-6 draft genome.</title>
        <authorList>
            <person name="Da Costa M.S."/>
            <person name="Froufe H.J.C."/>
            <person name="Egas C."/>
            <person name="Albuquerque L."/>
        </authorList>
    </citation>
    <scope>NUCLEOTIDE SEQUENCE [LARGE SCALE GENOMIC DNA]</scope>
    <source>
        <strain evidence="2 3">SPSP-6</strain>
    </source>
</reference>
<feature type="transmembrane region" description="Helical" evidence="1">
    <location>
        <begin position="64"/>
        <end position="93"/>
    </location>
</feature>
<comment type="caution">
    <text evidence="2">The sequence shown here is derived from an EMBL/GenBank/DDBJ whole genome shotgun (WGS) entry which is preliminary data.</text>
</comment>
<proteinExistence type="predicted"/>
<evidence type="ECO:0000256" key="1">
    <source>
        <dbReference type="SAM" id="Phobius"/>
    </source>
</evidence>
<organism evidence="2 3">
    <name type="scientific">Tepidimonas charontis</name>
    <dbReference type="NCBI Taxonomy" id="2267262"/>
    <lineage>
        <taxon>Bacteria</taxon>
        <taxon>Pseudomonadati</taxon>
        <taxon>Pseudomonadota</taxon>
        <taxon>Betaproteobacteria</taxon>
        <taxon>Burkholderiales</taxon>
        <taxon>Tepidimonas</taxon>
    </lineage>
</organism>
<feature type="transmembrane region" description="Helical" evidence="1">
    <location>
        <begin position="32"/>
        <end position="52"/>
    </location>
</feature>
<dbReference type="Proteomes" id="UP000318294">
    <property type="component" value="Unassembled WGS sequence"/>
</dbReference>
<keyword evidence="1" id="KW-1133">Transmembrane helix</keyword>
<protein>
    <submittedName>
        <fullName evidence="2">Uncharacterized protein</fullName>
    </submittedName>
</protein>
<sequence>MLPHPRALVLLLALLGGLLLLGAPAGHGHLAPAAWLGALLPLLWLAGTAARAARRLPLVAGRALAAAAALLRAATAAAGAAAAAAGAAALAGLHAAHRRAATPRPAARTRGRALAHEALAPRVLPLPLRAAA</sequence>
<keyword evidence="1" id="KW-0812">Transmembrane</keyword>
<evidence type="ECO:0000313" key="3">
    <source>
        <dbReference type="Proteomes" id="UP000318294"/>
    </source>
</evidence>
<gene>
    <name evidence="2" type="ORF">Tchar_02195</name>
</gene>
<dbReference type="EMBL" id="VJON01000041">
    <property type="protein sequence ID" value="TSE32108.1"/>
    <property type="molecule type" value="Genomic_DNA"/>
</dbReference>
<keyword evidence="1" id="KW-0472">Membrane</keyword>
<name>A0A554X8F1_9BURK</name>
<evidence type="ECO:0000313" key="2">
    <source>
        <dbReference type="EMBL" id="TSE32108.1"/>
    </source>
</evidence>
<dbReference type="AlphaFoldDB" id="A0A554X8F1"/>